<reference evidence="4 5" key="1">
    <citation type="submission" date="2017-10" db="EMBL/GenBank/DDBJ databases">
        <title>Two draft genome sequences of Pusillimonas sp. strains isolated from a nitrate- and radionuclide-contaminated groundwater in Russia.</title>
        <authorList>
            <person name="Grouzdev D.S."/>
            <person name="Tourova T.P."/>
            <person name="Goeva M.A."/>
            <person name="Babich T.L."/>
            <person name="Sokolova D.S."/>
            <person name="Abdullin R."/>
            <person name="Poltaraus A.B."/>
            <person name="Toshchakov S.V."/>
            <person name="Nazina T.N."/>
        </authorList>
    </citation>
    <scope>NUCLEOTIDE SEQUENCE [LARGE SCALE GENOMIC DNA]</scope>
    <source>
        <strain evidence="4 5">JR1/69-2-13</strain>
    </source>
</reference>
<evidence type="ECO:0000256" key="2">
    <source>
        <dbReference type="SAM" id="SignalP"/>
    </source>
</evidence>
<evidence type="ECO:0000256" key="1">
    <source>
        <dbReference type="ARBA" id="ARBA00022729"/>
    </source>
</evidence>
<proteinExistence type="predicted"/>
<dbReference type="RefSeq" id="WP_102068160.1">
    <property type="nucleotide sequence ID" value="NZ_PDNV01000001.1"/>
</dbReference>
<evidence type="ECO:0000313" key="5">
    <source>
        <dbReference type="Proteomes" id="UP000234328"/>
    </source>
</evidence>
<feature type="signal peptide" evidence="2">
    <location>
        <begin position="1"/>
        <end position="29"/>
    </location>
</feature>
<dbReference type="EMBL" id="PDNV01000001">
    <property type="protein sequence ID" value="PLC55677.1"/>
    <property type="molecule type" value="Genomic_DNA"/>
</dbReference>
<name>A0A2N4UKX3_9BURK</name>
<protein>
    <recommendedName>
        <fullName evidence="3">PBP domain-containing protein</fullName>
    </recommendedName>
</protein>
<organism evidence="4 5">
    <name type="scientific">Pollutimonas nitritireducens</name>
    <dbReference type="NCBI Taxonomy" id="2045209"/>
    <lineage>
        <taxon>Bacteria</taxon>
        <taxon>Pseudomonadati</taxon>
        <taxon>Pseudomonadota</taxon>
        <taxon>Betaproteobacteria</taxon>
        <taxon>Burkholderiales</taxon>
        <taxon>Alcaligenaceae</taxon>
        <taxon>Pollutimonas</taxon>
    </lineage>
</organism>
<feature type="domain" description="PBP" evidence="3">
    <location>
        <begin position="30"/>
        <end position="260"/>
    </location>
</feature>
<dbReference type="Gene3D" id="3.40.190.10">
    <property type="entry name" value="Periplasmic binding protein-like II"/>
    <property type="match status" value="2"/>
</dbReference>
<comment type="caution">
    <text evidence="4">The sequence shown here is derived from an EMBL/GenBank/DDBJ whole genome shotgun (WGS) entry which is preliminary data.</text>
</comment>
<sequence>MQRPSGYKGKWCTAVFFCLSAFISTQVFAATVKVGGTGAAVGTMRLLGKAFERAQRHHTVKVYDSLGTGGGIKALLGKRLDIAVASRDIKAAEAESGLAAHKYGTSAFVFISHPKTETLQLTPAKIADIYSDQFASWSNGAPLRLVLRPLGDFDTRQLIRISGDIEVAVAAAHARKGMIMAMTDTAAADQVELTPGAFTTSTLAIILSEGRHVTMHPVDGVLPSMESLVDGSYPHTKDLYLVTASQPSEAVRQFAAFVRSAQGADILRTTGHKID</sequence>
<keyword evidence="1 2" id="KW-0732">Signal</keyword>
<keyword evidence="5" id="KW-1185">Reference proteome</keyword>
<dbReference type="SUPFAM" id="SSF53850">
    <property type="entry name" value="Periplasmic binding protein-like II"/>
    <property type="match status" value="1"/>
</dbReference>
<dbReference type="PANTHER" id="PTHR30570:SF1">
    <property type="entry name" value="PHOSPHATE-BINDING PROTEIN PSTS"/>
    <property type="match status" value="1"/>
</dbReference>
<evidence type="ECO:0000313" key="4">
    <source>
        <dbReference type="EMBL" id="PLC55677.1"/>
    </source>
</evidence>
<accession>A0A2N4UKX3</accession>
<dbReference type="InterPro" id="IPR050811">
    <property type="entry name" value="Phosphate_ABC_transporter"/>
</dbReference>
<evidence type="ECO:0000259" key="3">
    <source>
        <dbReference type="Pfam" id="PF12849"/>
    </source>
</evidence>
<dbReference type="Proteomes" id="UP000234328">
    <property type="component" value="Unassembled WGS sequence"/>
</dbReference>
<dbReference type="Pfam" id="PF12849">
    <property type="entry name" value="PBP_like_2"/>
    <property type="match status" value="1"/>
</dbReference>
<dbReference type="AlphaFoldDB" id="A0A2N4UKX3"/>
<gene>
    <name evidence="4" type="ORF">CR155_01065</name>
</gene>
<feature type="chain" id="PRO_5014924157" description="PBP domain-containing protein" evidence="2">
    <location>
        <begin position="30"/>
        <end position="275"/>
    </location>
</feature>
<dbReference type="InterPro" id="IPR024370">
    <property type="entry name" value="PBP_domain"/>
</dbReference>
<dbReference type="PANTHER" id="PTHR30570">
    <property type="entry name" value="PERIPLASMIC PHOSPHATE BINDING COMPONENT OF PHOSPHATE ABC TRANSPORTER"/>
    <property type="match status" value="1"/>
</dbReference>
<dbReference type="OrthoDB" id="4008270at2"/>